<name>X1NEJ6_9ZZZZ</name>
<comment type="caution">
    <text evidence="1">The sequence shown here is derived from an EMBL/GenBank/DDBJ whole genome shotgun (WGS) entry which is preliminary data.</text>
</comment>
<accession>X1NEJ6</accession>
<dbReference type="InterPro" id="IPR016163">
    <property type="entry name" value="Ald_DH_C"/>
</dbReference>
<sequence>MNGVLNRDVIIRSPQVIASKAELGEETAKAKFFLVEEEGIGKDYPFSREKLSVILTLYKYSTFEEAIDKVNQICSFSAPGHSCGIHSHNEEHIQRLAKA</sequence>
<dbReference type="GO" id="GO:0016620">
    <property type="term" value="F:oxidoreductase activity, acting on the aldehyde or oxo group of donors, NAD or NADP as acceptor"/>
    <property type="evidence" value="ECO:0007669"/>
    <property type="project" value="InterPro"/>
</dbReference>
<dbReference type="InterPro" id="IPR016161">
    <property type="entry name" value="Ald_DH/histidinol_DH"/>
</dbReference>
<protein>
    <submittedName>
        <fullName evidence="1">Uncharacterized protein</fullName>
    </submittedName>
</protein>
<reference evidence="1" key="1">
    <citation type="journal article" date="2014" name="Front. Microbiol.">
        <title>High frequency of phylogenetically diverse reductive dehalogenase-homologous genes in deep subseafloor sedimentary metagenomes.</title>
        <authorList>
            <person name="Kawai M."/>
            <person name="Futagami T."/>
            <person name="Toyoda A."/>
            <person name="Takaki Y."/>
            <person name="Nishi S."/>
            <person name="Hori S."/>
            <person name="Arai W."/>
            <person name="Tsubouchi T."/>
            <person name="Morono Y."/>
            <person name="Uchiyama I."/>
            <person name="Ito T."/>
            <person name="Fujiyama A."/>
            <person name="Inagaki F."/>
            <person name="Takami H."/>
        </authorList>
    </citation>
    <scope>NUCLEOTIDE SEQUENCE</scope>
    <source>
        <strain evidence="1">Expedition CK06-06</strain>
    </source>
</reference>
<dbReference type="AlphaFoldDB" id="X1NEJ6"/>
<organism evidence="1">
    <name type="scientific">marine sediment metagenome</name>
    <dbReference type="NCBI Taxonomy" id="412755"/>
    <lineage>
        <taxon>unclassified sequences</taxon>
        <taxon>metagenomes</taxon>
        <taxon>ecological metagenomes</taxon>
    </lineage>
</organism>
<dbReference type="SUPFAM" id="SSF53720">
    <property type="entry name" value="ALDH-like"/>
    <property type="match status" value="1"/>
</dbReference>
<dbReference type="Gene3D" id="3.40.309.10">
    <property type="entry name" value="Aldehyde Dehydrogenase, Chain A, domain 2"/>
    <property type="match status" value="1"/>
</dbReference>
<gene>
    <name evidence="1" type="ORF">S06H3_24534</name>
</gene>
<proteinExistence type="predicted"/>
<dbReference type="EMBL" id="BARV01013693">
    <property type="protein sequence ID" value="GAI25235.1"/>
    <property type="molecule type" value="Genomic_DNA"/>
</dbReference>
<feature type="non-terminal residue" evidence="1">
    <location>
        <position position="99"/>
    </location>
</feature>
<evidence type="ECO:0000313" key="1">
    <source>
        <dbReference type="EMBL" id="GAI25235.1"/>
    </source>
</evidence>